<evidence type="ECO:0000313" key="3">
    <source>
        <dbReference type="Proteomes" id="UP000265100"/>
    </source>
</evidence>
<accession>A0AAX7TBL9</accession>
<organism evidence="2 3">
    <name type="scientific">Astatotilapia calliptera</name>
    <name type="common">Eastern happy</name>
    <name type="synonym">Chromis callipterus</name>
    <dbReference type="NCBI Taxonomy" id="8154"/>
    <lineage>
        <taxon>Eukaryota</taxon>
        <taxon>Metazoa</taxon>
        <taxon>Chordata</taxon>
        <taxon>Craniata</taxon>
        <taxon>Vertebrata</taxon>
        <taxon>Euteleostomi</taxon>
        <taxon>Actinopterygii</taxon>
        <taxon>Neopterygii</taxon>
        <taxon>Teleostei</taxon>
        <taxon>Neoteleostei</taxon>
        <taxon>Acanthomorphata</taxon>
        <taxon>Ovalentaria</taxon>
        <taxon>Cichlomorphae</taxon>
        <taxon>Cichliformes</taxon>
        <taxon>Cichlidae</taxon>
        <taxon>African cichlids</taxon>
        <taxon>Pseudocrenilabrinae</taxon>
        <taxon>Haplochromini</taxon>
        <taxon>Astatotilapia</taxon>
    </lineage>
</organism>
<dbReference type="SUPFAM" id="SSF52833">
    <property type="entry name" value="Thioredoxin-like"/>
    <property type="match status" value="1"/>
</dbReference>
<dbReference type="Pfam" id="PF10262">
    <property type="entry name" value="Rdx"/>
    <property type="match status" value="1"/>
</dbReference>
<dbReference type="Proteomes" id="UP000265100">
    <property type="component" value="Chromosome 1"/>
</dbReference>
<dbReference type="InterPro" id="IPR036249">
    <property type="entry name" value="Thioredoxin-like_sf"/>
</dbReference>
<dbReference type="Ensembl" id="ENSACLT00000081381.1">
    <property type="protein sequence ID" value="ENSACLP00000054323.1"/>
    <property type="gene ID" value="ENSACLG00000038190.1"/>
</dbReference>
<reference evidence="2" key="1">
    <citation type="submission" date="2018-05" db="EMBL/GenBank/DDBJ databases">
        <authorList>
            <person name="Datahose"/>
        </authorList>
    </citation>
    <scope>NUCLEOTIDE SEQUENCE</scope>
</reference>
<dbReference type="GeneTree" id="ENSGT01090000262427"/>
<reference evidence="2" key="2">
    <citation type="submission" date="2025-08" db="UniProtKB">
        <authorList>
            <consortium name="Ensembl"/>
        </authorList>
    </citation>
    <scope>IDENTIFICATION</scope>
</reference>
<name>A0AAX7TBL9_ASTCA</name>
<dbReference type="AlphaFoldDB" id="A0AAX7TBL9"/>
<evidence type="ECO:0000313" key="2">
    <source>
        <dbReference type="Ensembl" id="ENSACLP00000054323.1"/>
    </source>
</evidence>
<dbReference type="Gene3D" id="3.40.30.10">
    <property type="entry name" value="Glutaredoxin"/>
    <property type="match status" value="1"/>
</dbReference>
<reference evidence="2" key="3">
    <citation type="submission" date="2025-09" db="UniProtKB">
        <authorList>
            <consortium name="Ensembl"/>
        </authorList>
    </citation>
    <scope>IDENTIFICATION</scope>
</reference>
<evidence type="ECO:0000256" key="1">
    <source>
        <dbReference type="ARBA" id="ARBA00023284"/>
    </source>
</evidence>
<dbReference type="InterPro" id="IPR011893">
    <property type="entry name" value="Selenoprotein_Rdx-typ"/>
</dbReference>
<keyword evidence="3" id="KW-1185">Reference proteome</keyword>
<proteinExistence type="predicted"/>
<sequence>GVKLTGLTGEDNSFEVSVNGELIYSKLETGEFPDNEEVSEM</sequence>
<protein>
    <recommendedName>
        <fullName evidence="4">Selenoprotein W, 2a</fullName>
    </recommendedName>
</protein>
<evidence type="ECO:0008006" key="4">
    <source>
        <dbReference type="Google" id="ProtNLM"/>
    </source>
</evidence>
<keyword evidence="1" id="KW-0676">Redox-active center</keyword>
<dbReference type="NCBIfam" id="TIGR02174">
    <property type="entry name" value="CXXU_selWTH"/>
    <property type="match status" value="1"/>
</dbReference>